<dbReference type="GO" id="GO:0005739">
    <property type="term" value="C:mitochondrion"/>
    <property type="evidence" value="ECO:0007669"/>
    <property type="project" value="TreeGrafter"/>
</dbReference>
<evidence type="ECO:0000256" key="1">
    <source>
        <dbReference type="ARBA" id="ARBA00004141"/>
    </source>
</evidence>
<evidence type="ECO:0000313" key="7">
    <source>
        <dbReference type="EMBL" id="CAB0042160.1"/>
    </source>
</evidence>
<keyword evidence="5 6" id="KW-0472">Membrane</keyword>
<dbReference type="PANTHER" id="PTHR11266:SF75">
    <property type="entry name" value="IP10007P-RELATED"/>
    <property type="match status" value="1"/>
</dbReference>
<dbReference type="InterPro" id="IPR007248">
    <property type="entry name" value="Mpv17_PMP22"/>
</dbReference>
<evidence type="ECO:0000256" key="4">
    <source>
        <dbReference type="ARBA" id="ARBA00022989"/>
    </source>
</evidence>
<dbReference type="Proteomes" id="UP000479190">
    <property type="component" value="Unassembled WGS sequence"/>
</dbReference>
<comment type="similarity">
    <text evidence="2 6">Belongs to the peroxisomal membrane protein PXMP2/4 family.</text>
</comment>
<dbReference type="EMBL" id="CADCXV010001161">
    <property type="protein sequence ID" value="CAB0042160.1"/>
    <property type="molecule type" value="Genomic_DNA"/>
</dbReference>
<accession>A0A6H5IX99</accession>
<feature type="transmembrane region" description="Helical" evidence="6">
    <location>
        <begin position="52"/>
        <end position="71"/>
    </location>
</feature>
<dbReference type="GO" id="GO:0016020">
    <property type="term" value="C:membrane"/>
    <property type="evidence" value="ECO:0007669"/>
    <property type="project" value="UniProtKB-SubCell"/>
</dbReference>
<dbReference type="OrthoDB" id="430207at2759"/>
<proteinExistence type="inferred from homology"/>
<gene>
    <name evidence="7" type="ORF">TBRA_LOCUS13792</name>
</gene>
<keyword evidence="8" id="KW-1185">Reference proteome</keyword>
<protein>
    <recommendedName>
        <fullName evidence="9">Mpv17-like protein</fullName>
    </recommendedName>
</protein>
<evidence type="ECO:0000256" key="6">
    <source>
        <dbReference type="RuleBase" id="RU363053"/>
    </source>
</evidence>
<name>A0A6H5IX99_9HYME</name>
<keyword evidence="3 6" id="KW-0812">Transmembrane</keyword>
<reference evidence="7 8" key="1">
    <citation type="submission" date="2020-02" db="EMBL/GenBank/DDBJ databases">
        <authorList>
            <person name="Ferguson B K."/>
        </authorList>
    </citation>
    <scope>NUCLEOTIDE SEQUENCE [LARGE SCALE GENOMIC DNA]</scope>
</reference>
<organism evidence="7 8">
    <name type="scientific">Trichogramma brassicae</name>
    <dbReference type="NCBI Taxonomy" id="86971"/>
    <lineage>
        <taxon>Eukaryota</taxon>
        <taxon>Metazoa</taxon>
        <taxon>Ecdysozoa</taxon>
        <taxon>Arthropoda</taxon>
        <taxon>Hexapoda</taxon>
        <taxon>Insecta</taxon>
        <taxon>Pterygota</taxon>
        <taxon>Neoptera</taxon>
        <taxon>Endopterygota</taxon>
        <taxon>Hymenoptera</taxon>
        <taxon>Apocrita</taxon>
        <taxon>Proctotrupomorpha</taxon>
        <taxon>Chalcidoidea</taxon>
        <taxon>Trichogrammatidae</taxon>
        <taxon>Trichogramma</taxon>
    </lineage>
</organism>
<evidence type="ECO:0000256" key="3">
    <source>
        <dbReference type="ARBA" id="ARBA00022692"/>
    </source>
</evidence>
<comment type="subcellular location">
    <subcellularLocation>
        <location evidence="1">Membrane</location>
        <topology evidence="1">Multi-pass membrane protein</topology>
    </subcellularLocation>
</comment>
<evidence type="ECO:0008006" key="9">
    <source>
        <dbReference type="Google" id="ProtNLM"/>
    </source>
</evidence>
<evidence type="ECO:0000256" key="2">
    <source>
        <dbReference type="ARBA" id="ARBA00006824"/>
    </source>
</evidence>
<evidence type="ECO:0000313" key="8">
    <source>
        <dbReference type="Proteomes" id="UP000479190"/>
    </source>
</evidence>
<dbReference type="PANTHER" id="PTHR11266">
    <property type="entry name" value="PEROXISOMAL MEMBRANE PROTEIN 2, PXMP2 MPV17"/>
    <property type="match status" value="1"/>
</dbReference>
<feature type="transmembrane region" description="Helical" evidence="6">
    <location>
        <begin position="153"/>
        <end position="170"/>
    </location>
</feature>
<dbReference type="AlphaFoldDB" id="A0A6H5IX99"/>
<dbReference type="Pfam" id="PF04117">
    <property type="entry name" value="Mpv17_PMP22"/>
    <property type="match status" value="1"/>
</dbReference>
<keyword evidence="4 6" id="KW-1133">Transmembrane helix</keyword>
<evidence type="ECO:0000256" key="5">
    <source>
        <dbReference type="ARBA" id="ARBA00023136"/>
    </source>
</evidence>
<sequence>MRVILVKFREVTKKYPVVRGMASYTVIWPVASLIQQKITGKEQLDYMQALRFSIYGGCFVAPTLYCWLKVASHFWPRSDLKSAITKALVEQVTYGPSAMCCFFFGINFLELKPISECLNEVKEKFWPTYKVGICVWPFLQTFNFLFVPEIYRVVYVSICSLMWTSFLAYMKSVESRRNSLTNGDEPDKPKLDEPFISNKMDAKQKALIEEETHRWTSALH</sequence>